<comment type="similarity">
    <text evidence="1">Belongs to the 'phage' integrase family.</text>
</comment>
<evidence type="ECO:0000259" key="5">
    <source>
        <dbReference type="Pfam" id="PF00589"/>
    </source>
</evidence>
<gene>
    <name evidence="7" type="ORF">GCM10011487_45330</name>
</gene>
<accession>A0A829YI30</accession>
<keyword evidence="8" id="KW-1185">Reference proteome</keyword>
<sequence>MAVVRKYRGRYVADFRDQNRRRRIETPKGSFETLAVEKRAARELLQGRLNEVNSGTYSPVRGRLTFAQVAKKWLESKVRLRASTRSDYQTMLDCYLLPYFGPRKYESISRLDVEQFRADMQAGVPESVQLARDLKLRELHKDEPTAWLKPLDPGPRTTNKCLGILTSIGFYASGHNLATKNVAERIEKLPTAEAAEDGEDSVIEENILTPAELVRAIDGAVDPYRAPIAIGAYCGPRQAEVLGLQWDDIDLERGTAEIRRTQRRGVFSKPKSKASRRTIELPAPLIVELKRWRAVCPKSERNLVCPSVTGLPMQASALLQRGFYPALERGGVRRVRYHDLRHSWASNLLEAGANIADVSRDLGHANVYITLKIYAHAIPKVRRGTSDQMAKLMAQSGNKMETREGAVEMPRSEGRAQPFDLAERQGFEPWNTCEDVTGIPVQRLRPLGHLSVRRARRLHYVAPVPK</sequence>
<dbReference type="Pfam" id="PF00589">
    <property type="entry name" value="Phage_integrase"/>
    <property type="match status" value="1"/>
</dbReference>
<dbReference type="Proteomes" id="UP000445000">
    <property type="component" value="Unassembled WGS sequence"/>
</dbReference>
<dbReference type="InterPro" id="IPR013762">
    <property type="entry name" value="Integrase-like_cat_sf"/>
</dbReference>
<evidence type="ECO:0000259" key="6">
    <source>
        <dbReference type="Pfam" id="PF14659"/>
    </source>
</evidence>
<dbReference type="InterPro" id="IPR011010">
    <property type="entry name" value="DNA_brk_join_enz"/>
</dbReference>
<keyword evidence="2" id="KW-0229">DNA integration</keyword>
<evidence type="ECO:0000256" key="4">
    <source>
        <dbReference type="ARBA" id="ARBA00023172"/>
    </source>
</evidence>
<dbReference type="Gene3D" id="1.10.443.10">
    <property type="entry name" value="Intergrase catalytic core"/>
    <property type="match status" value="1"/>
</dbReference>
<evidence type="ECO:0000256" key="3">
    <source>
        <dbReference type="ARBA" id="ARBA00023125"/>
    </source>
</evidence>
<keyword evidence="3" id="KW-0238">DNA-binding</keyword>
<name>A0A829YI30_9GAMM</name>
<evidence type="ECO:0000256" key="2">
    <source>
        <dbReference type="ARBA" id="ARBA00022908"/>
    </source>
</evidence>
<dbReference type="InterPro" id="IPR002104">
    <property type="entry name" value="Integrase_catalytic"/>
</dbReference>
<dbReference type="GO" id="GO:0006310">
    <property type="term" value="P:DNA recombination"/>
    <property type="evidence" value="ECO:0007669"/>
    <property type="project" value="UniProtKB-KW"/>
</dbReference>
<dbReference type="InterPro" id="IPR010998">
    <property type="entry name" value="Integrase_recombinase_N"/>
</dbReference>
<dbReference type="CDD" id="cd01189">
    <property type="entry name" value="INT_ICEBs1_C_like"/>
    <property type="match status" value="1"/>
</dbReference>
<keyword evidence="4" id="KW-0233">DNA recombination</keyword>
<dbReference type="Pfam" id="PF14659">
    <property type="entry name" value="Phage_int_SAM_3"/>
    <property type="match status" value="1"/>
</dbReference>
<dbReference type="GO" id="GO:0015074">
    <property type="term" value="P:DNA integration"/>
    <property type="evidence" value="ECO:0007669"/>
    <property type="project" value="UniProtKB-KW"/>
</dbReference>
<feature type="domain" description="Tyr recombinase" evidence="5">
    <location>
        <begin position="224"/>
        <end position="377"/>
    </location>
</feature>
<comment type="caution">
    <text evidence="7">The sequence shown here is derived from an EMBL/GenBank/DDBJ whole genome shotgun (WGS) entry which is preliminary data.</text>
</comment>
<dbReference type="InterPro" id="IPR050090">
    <property type="entry name" value="Tyrosine_recombinase_XerCD"/>
</dbReference>
<dbReference type="PANTHER" id="PTHR30349">
    <property type="entry name" value="PHAGE INTEGRASE-RELATED"/>
    <property type="match status" value="1"/>
</dbReference>
<evidence type="ECO:0000313" key="7">
    <source>
        <dbReference type="EMBL" id="GFE82533.1"/>
    </source>
</evidence>
<evidence type="ECO:0000256" key="1">
    <source>
        <dbReference type="ARBA" id="ARBA00008857"/>
    </source>
</evidence>
<dbReference type="Gene3D" id="1.10.150.130">
    <property type="match status" value="1"/>
</dbReference>
<dbReference type="SUPFAM" id="SSF56349">
    <property type="entry name" value="DNA breaking-rejoining enzymes"/>
    <property type="match status" value="1"/>
</dbReference>
<dbReference type="GO" id="GO:0003677">
    <property type="term" value="F:DNA binding"/>
    <property type="evidence" value="ECO:0007669"/>
    <property type="project" value="UniProtKB-KW"/>
</dbReference>
<protein>
    <submittedName>
        <fullName evidence="7">Site-specific integrase</fullName>
    </submittedName>
</protein>
<reference evidence="8" key="1">
    <citation type="submission" date="2020-01" db="EMBL/GenBank/DDBJ databases">
        <title>'Steroidobacter agaridevorans' sp. nov., agar-degrading bacteria isolated from rhizosphere soils.</title>
        <authorList>
            <person name="Ikenaga M."/>
            <person name="Kataoka M."/>
            <person name="Murouchi A."/>
            <person name="Katsuragi S."/>
            <person name="Sakai M."/>
        </authorList>
    </citation>
    <scope>NUCLEOTIDE SEQUENCE [LARGE SCALE GENOMIC DNA]</scope>
    <source>
        <strain evidence="8">YU21-B</strain>
    </source>
</reference>
<dbReference type="AlphaFoldDB" id="A0A829YI30"/>
<dbReference type="PANTHER" id="PTHR30349:SF41">
    <property type="entry name" value="INTEGRASE_RECOMBINASE PROTEIN MJ0367-RELATED"/>
    <property type="match status" value="1"/>
</dbReference>
<dbReference type="EMBL" id="BLJN01000004">
    <property type="protein sequence ID" value="GFE82533.1"/>
    <property type="molecule type" value="Genomic_DNA"/>
</dbReference>
<organism evidence="7 8">
    <name type="scientific">Steroidobacter agaridevorans</name>
    <dbReference type="NCBI Taxonomy" id="2695856"/>
    <lineage>
        <taxon>Bacteria</taxon>
        <taxon>Pseudomonadati</taxon>
        <taxon>Pseudomonadota</taxon>
        <taxon>Gammaproteobacteria</taxon>
        <taxon>Steroidobacterales</taxon>
        <taxon>Steroidobacteraceae</taxon>
        <taxon>Steroidobacter</taxon>
    </lineage>
</organism>
<feature type="domain" description="Integrase SAM-like N-terminal" evidence="6">
    <location>
        <begin position="65"/>
        <end position="119"/>
    </location>
</feature>
<proteinExistence type="inferred from homology"/>
<dbReference type="InterPro" id="IPR004107">
    <property type="entry name" value="Integrase_SAM-like_N"/>
</dbReference>
<evidence type="ECO:0000313" key="8">
    <source>
        <dbReference type="Proteomes" id="UP000445000"/>
    </source>
</evidence>